<evidence type="ECO:0000313" key="1">
    <source>
        <dbReference type="EMBL" id="KAJ8108711.1"/>
    </source>
</evidence>
<organism evidence="1 2">
    <name type="scientific">Nemania bipapillata</name>
    <dbReference type="NCBI Taxonomy" id="110536"/>
    <lineage>
        <taxon>Eukaryota</taxon>
        <taxon>Fungi</taxon>
        <taxon>Dikarya</taxon>
        <taxon>Ascomycota</taxon>
        <taxon>Pezizomycotina</taxon>
        <taxon>Sordariomycetes</taxon>
        <taxon>Xylariomycetidae</taxon>
        <taxon>Xylariales</taxon>
        <taxon>Xylariaceae</taxon>
        <taxon>Nemania</taxon>
    </lineage>
</organism>
<name>A0ACC2I004_9PEZI</name>
<protein>
    <submittedName>
        <fullName evidence="1">Uncharacterized protein</fullName>
    </submittedName>
</protein>
<evidence type="ECO:0000313" key="2">
    <source>
        <dbReference type="Proteomes" id="UP001153334"/>
    </source>
</evidence>
<gene>
    <name evidence="1" type="ORF">ONZ43_g6344</name>
</gene>
<reference evidence="1" key="1">
    <citation type="submission" date="2022-11" db="EMBL/GenBank/DDBJ databases">
        <title>Genome Sequence of Nemania bipapillata.</title>
        <authorList>
            <person name="Buettner E."/>
        </authorList>
    </citation>
    <scope>NUCLEOTIDE SEQUENCE</scope>
    <source>
        <strain evidence="1">CP14</strain>
    </source>
</reference>
<comment type="caution">
    <text evidence="1">The sequence shown here is derived from an EMBL/GenBank/DDBJ whole genome shotgun (WGS) entry which is preliminary data.</text>
</comment>
<accession>A0ACC2I004</accession>
<dbReference type="Proteomes" id="UP001153334">
    <property type="component" value="Unassembled WGS sequence"/>
</dbReference>
<dbReference type="EMBL" id="JAPESX010002230">
    <property type="protein sequence ID" value="KAJ8108711.1"/>
    <property type="molecule type" value="Genomic_DNA"/>
</dbReference>
<sequence length="275" mass="30879">MENGHRAQGIKRRHSGEQTGRKDPSRRHSTVLGGGEGAPVGTYRAHQVHSGTDEVIVDDGDVVPTMRKSKRYSESYFRALYSTEPDFHRLGLKYPDFRAMLRDGAYLDFTNPVAVMQLTRTLLQEDFGLQINLPPDRLCPPVPNRHNYILWLKDLLDSTSSTYSEQYELERRVTGLDVGTGASLIYPLLGCIQRPAWRFFATDIDAKSLASARTNARGNKLESRIHVVDRTVLDPLIPLDDLRVDTIDFTMTNPPFLRLGHGDVRPCSTEVTAAA</sequence>
<keyword evidence="2" id="KW-1185">Reference proteome</keyword>
<proteinExistence type="predicted"/>